<dbReference type="Pfam" id="PF10326">
    <property type="entry name" value="7TM_GPCR_Str"/>
    <property type="match status" value="1"/>
</dbReference>
<evidence type="ECO:0008006" key="4">
    <source>
        <dbReference type="Google" id="ProtNLM"/>
    </source>
</evidence>
<dbReference type="OrthoDB" id="5783364at2759"/>
<dbReference type="PANTHER" id="PTHR46000">
    <property type="entry name" value="SEVEN TM RECEPTOR-RELATED"/>
    <property type="match status" value="1"/>
</dbReference>
<dbReference type="PANTHER" id="PTHR46000:SF4">
    <property type="entry name" value="SEVEN TM RECEPTOR-RELATED"/>
    <property type="match status" value="1"/>
</dbReference>
<feature type="transmembrane region" description="Helical" evidence="1">
    <location>
        <begin position="12"/>
        <end position="34"/>
    </location>
</feature>
<dbReference type="OMA" id="FNYFIWI"/>
<dbReference type="Proteomes" id="UP000008068">
    <property type="component" value="Unassembled WGS sequence"/>
</dbReference>
<feature type="transmembrane region" description="Helical" evidence="1">
    <location>
        <begin position="46"/>
        <end position="68"/>
    </location>
</feature>
<sequence>MSYLKIIECCIYVGKVGFVSNAFFGSILVFLTVFCIKRQFGTYKKLLVNFQLIGMVFASLDFLFPTFFHNYNGSLACFSLPSSPSILSKSSQTVILGFYTGIFSATICILAIQFLYRYWAIFDARKLKLFNGFNYFIWITYYVSFGLLWATTVSHFLYPDDYGLRYMSEEFEEKYKTNITDIPILILIPYEENGFKWNSNYGLLIISGISVIQYSIISVCAFKMYRGMKEKLEMMSEQHRRIHRQFFKALLIQTFAPTLFLFFPAFFILSIPYLDLKFSFPSMIFTSGFTVYPAIDSICIMSCVSEYGRCFRKAISPQRKYTENLSVDVSRATATVTRS</sequence>
<organism evidence="3">
    <name type="scientific">Caenorhabditis brenneri</name>
    <name type="common">Nematode worm</name>
    <dbReference type="NCBI Taxonomy" id="135651"/>
    <lineage>
        <taxon>Eukaryota</taxon>
        <taxon>Metazoa</taxon>
        <taxon>Ecdysozoa</taxon>
        <taxon>Nematoda</taxon>
        <taxon>Chromadorea</taxon>
        <taxon>Rhabditida</taxon>
        <taxon>Rhabditina</taxon>
        <taxon>Rhabditomorpha</taxon>
        <taxon>Rhabditoidea</taxon>
        <taxon>Rhabditidae</taxon>
        <taxon>Peloderinae</taxon>
        <taxon>Caenorhabditis</taxon>
    </lineage>
</organism>
<dbReference type="SUPFAM" id="SSF81321">
    <property type="entry name" value="Family A G protein-coupled receptor-like"/>
    <property type="match status" value="1"/>
</dbReference>
<evidence type="ECO:0000313" key="3">
    <source>
        <dbReference type="Proteomes" id="UP000008068"/>
    </source>
</evidence>
<keyword evidence="1" id="KW-1133">Transmembrane helix</keyword>
<evidence type="ECO:0000256" key="1">
    <source>
        <dbReference type="SAM" id="Phobius"/>
    </source>
</evidence>
<dbReference type="EMBL" id="GL379927">
    <property type="protein sequence ID" value="EGT35861.1"/>
    <property type="molecule type" value="Genomic_DNA"/>
</dbReference>
<dbReference type="HOGENOM" id="CLU_036335_4_1_1"/>
<gene>
    <name evidence="2" type="ORF">CAEBREN_12567</name>
</gene>
<dbReference type="InParanoid" id="G0NQR1"/>
<proteinExistence type="predicted"/>
<feature type="transmembrane region" description="Helical" evidence="1">
    <location>
        <begin position="246"/>
        <end position="271"/>
    </location>
</feature>
<reference evidence="3" key="1">
    <citation type="submission" date="2011-07" db="EMBL/GenBank/DDBJ databases">
        <authorList>
            <consortium name="Caenorhabditis brenneri Sequencing and Analysis Consortium"/>
            <person name="Wilson R.K."/>
        </authorList>
    </citation>
    <scope>NUCLEOTIDE SEQUENCE [LARGE SCALE GENOMIC DNA]</scope>
    <source>
        <strain evidence="3">PB2801</strain>
    </source>
</reference>
<keyword evidence="1" id="KW-0472">Membrane</keyword>
<keyword evidence="3" id="KW-1185">Reference proteome</keyword>
<protein>
    <recommendedName>
        <fullName evidence="4">Seven TM Receptor</fullName>
    </recommendedName>
</protein>
<dbReference type="eggNOG" id="ENOG502TGTU">
    <property type="taxonomic scope" value="Eukaryota"/>
</dbReference>
<dbReference type="InterPro" id="IPR019428">
    <property type="entry name" value="7TM_GPCR_serpentine_rcpt_Str"/>
</dbReference>
<dbReference type="AlphaFoldDB" id="G0NQR1"/>
<feature type="transmembrane region" description="Helical" evidence="1">
    <location>
        <begin position="201"/>
        <end position="225"/>
    </location>
</feature>
<evidence type="ECO:0000313" key="2">
    <source>
        <dbReference type="EMBL" id="EGT35861.1"/>
    </source>
</evidence>
<name>G0NQR1_CAEBE</name>
<keyword evidence="1" id="KW-0812">Transmembrane</keyword>
<feature type="transmembrane region" description="Helical" evidence="1">
    <location>
        <begin position="136"/>
        <end position="158"/>
    </location>
</feature>
<dbReference type="FunCoup" id="G0NQR1">
    <property type="interactions" value="176"/>
</dbReference>
<feature type="transmembrane region" description="Helical" evidence="1">
    <location>
        <begin position="283"/>
        <end position="304"/>
    </location>
</feature>
<feature type="transmembrane region" description="Helical" evidence="1">
    <location>
        <begin position="94"/>
        <end position="116"/>
    </location>
</feature>
<accession>G0NQR1</accession>